<dbReference type="Proteomes" id="UP000007879">
    <property type="component" value="Unassembled WGS sequence"/>
</dbReference>
<name>A0AAN0K2N8_AMPQE</name>
<organism evidence="1 2">
    <name type="scientific">Amphimedon queenslandica</name>
    <name type="common">Sponge</name>
    <dbReference type="NCBI Taxonomy" id="400682"/>
    <lineage>
        <taxon>Eukaryota</taxon>
        <taxon>Metazoa</taxon>
        <taxon>Porifera</taxon>
        <taxon>Demospongiae</taxon>
        <taxon>Heteroscleromorpha</taxon>
        <taxon>Haplosclerida</taxon>
        <taxon>Niphatidae</taxon>
        <taxon>Amphimedon</taxon>
    </lineage>
</organism>
<reference evidence="2" key="1">
    <citation type="journal article" date="2010" name="Nature">
        <title>The Amphimedon queenslandica genome and the evolution of animal complexity.</title>
        <authorList>
            <person name="Srivastava M."/>
            <person name="Simakov O."/>
            <person name="Chapman J."/>
            <person name="Fahey B."/>
            <person name="Gauthier M.E."/>
            <person name="Mitros T."/>
            <person name="Richards G.S."/>
            <person name="Conaco C."/>
            <person name="Dacre M."/>
            <person name="Hellsten U."/>
            <person name="Larroux C."/>
            <person name="Putnam N.H."/>
            <person name="Stanke M."/>
            <person name="Adamska M."/>
            <person name="Darling A."/>
            <person name="Degnan S.M."/>
            <person name="Oakley T.H."/>
            <person name="Plachetzki D.C."/>
            <person name="Zhai Y."/>
            <person name="Adamski M."/>
            <person name="Calcino A."/>
            <person name="Cummins S.F."/>
            <person name="Goodstein D.M."/>
            <person name="Harris C."/>
            <person name="Jackson D.J."/>
            <person name="Leys S.P."/>
            <person name="Shu S."/>
            <person name="Woodcroft B.J."/>
            <person name="Vervoort M."/>
            <person name="Kosik K.S."/>
            <person name="Manning G."/>
            <person name="Degnan B.M."/>
            <person name="Rokhsar D.S."/>
        </authorList>
    </citation>
    <scope>NUCLEOTIDE SEQUENCE [LARGE SCALE GENOMIC DNA]</scope>
</reference>
<dbReference type="EnsemblMetazoa" id="XM_020008257.1">
    <property type="protein sequence ID" value="XP_019863816.1"/>
    <property type="gene ID" value="LOC109592971"/>
</dbReference>
<accession>A0AAN0K2N8</accession>
<proteinExistence type="predicted"/>
<dbReference type="GeneID" id="109592971"/>
<reference evidence="1" key="2">
    <citation type="submission" date="2024-06" db="UniProtKB">
        <authorList>
            <consortium name="EnsemblMetazoa"/>
        </authorList>
    </citation>
    <scope>IDENTIFICATION</scope>
</reference>
<dbReference type="AlphaFoldDB" id="A0AAN0K2N8"/>
<keyword evidence="2" id="KW-1185">Reference proteome</keyword>
<sequence length="102" mass="11695">MSNDTVCFGDTLRDKKHERLSLPLSFNEERDQLLPGFYVKQHVFLYTRSNDTLEPVDVTAIKYWEQSKLLAIGSETDLVIIDININQILHVLGSITSILCKE</sequence>
<dbReference type="KEGG" id="aqu:109592971"/>
<dbReference type="RefSeq" id="XP_019863816.1">
    <property type="nucleotide sequence ID" value="XM_020008257.1"/>
</dbReference>
<evidence type="ECO:0000313" key="1">
    <source>
        <dbReference type="EnsemblMetazoa" id="XP_019863816.1"/>
    </source>
</evidence>
<evidence type="ECO:0000313" key="2">
    <source>
        <dbReference type="Proteomes" id="UP000007879"/>
    </source>
</evidence>
<protein>
    <submittedName>
        <fullName evidence="1">Uncharacterized protein</fullName>
    </submittedName>
</protein>